<accession>A0A382SSJ1</accession>
<evidence type="ECO:0000259" key="1">
    <source>
        <dbReference type="Pfam" id="PF00483"/>
    </source>
</evidence>
<dbReference type="Gene3D" id="3.90.550.10">
    <property type="entry name" value="Spore Coat Polysaccharide Biosynthesis Protein SpsA, Chain A"/>
    <property type="match status" value="1"/>
</dbReference>
<evidence type="ECO:0000313" key="2">
    <source>
        <dbReference type="EMBL" id="SVD12920.1"/>
    </source>
</evidence>
<feature type="domain" description="Nucleotidyl transferase" evidence="1">
    <location>
        <begin position="4"/>
        <end position="156"/>
    </location>
</feature>
<feature type="non-terminal residue" evidence="2">
    <location>
        <position position="158"/>
    </location>
</feature>
<dbReference type="EMBL" id="UINC01131303">
    <property type="protein sequence ID" value="SVD12920.1"/>
    <property type="molecule type" value="Genomic_DNA"/>
</dbReference>
<proteinExistence type="predicted"/>
<dbReference type="InterPro" id="IPR051161">
    <property type="entry name" value="Mannose-6P_isomerase_type2"/>
</dbReference>
<dbReference type="GO" id="GO:0004475">
    <property type="term" value="F:mannose-1-phosphate guanylyltransferase (GTP) activity"/>
    <property type="evidence" value="ECO:0007669"/>
    <property type="project" value="TreeGrafter"/>
</dbReference>
<dbReference type="PANTHER" id="PTHR46390">
    <property type="entry name" value="MANNOSE-1-PHOSPHATE GUANYLYLTRANSFERASE"/>
    <property type="match status" value="1"/>
</dbReference>
<sequence>MYCVIMAGGSGTRFWPLSRKNNPKQLLNIIGEKSMLQITIDRLLKLKKIEDIFIITRSDLAPQIKEHVNGIPSENIIIEPEGKNTAPCMALAALRIAEINKNATMGVFPADHLVIGHKEFEKAINSAIHIAKNNQGLVTLGMEPTFPSVAYGYIQHEL</sequence>
<dbReference type="Pfam" id="PF00483">
    <property type="entry name" value="NTP_transferase"/>
    <property type="match status" value="1"/>
</dbReference>
<dbReference type="GO" id="GO:0009298">
    <property type="term" value="P:GDP-mannose biosynthetic process"/>
    <property type="evidence" value="ECO:0007669"/>
    <property type="project" value="TreeGrafter"/>
</dbReference>
<gene>
    <name evidence="2" type="ORF">METZ01_LOCUS365774</name>
</gene>
<dbReference type="PANTHER" id="PTHR46390:SF1">
    <property type="entry name" value="MANNOSE-1-PHOSPHATE GUANYLYLTRANSFERASE"/>
    <property type="match status" value="1"/>
</dbReference>
<reference evidence="2" key="1">
    <citation type="submission" date="2018-05" db="EMBL/GenBank/DDBJ databases">
        <authorList>
            <person name="Lanie J.A."/>
            <person name="Ng W.-L."/>
            <person name="Kazmierczak K.M."/>
            <person name="Andrzejewski T.M."/>
            <person name="Davidsen T.M."/>
            <person name="Wayne K.J."/>
            <person name="Tettelin H."/>
            <person name="Glass J.I."/>
            <person name="Rusch D."/>
            <person name="Podicherti R."/>
            <person name="Tsui H.-C.T."/>
            <person name="Winkler M.E."/>
        </authorList>
    </citation>
    <scope>NUCLEOTIDE SEQUENCE</scope>
</reference>
<protein>
    <recommendedName>
        <fullName evidence="1">Nucleotidyl transferase domain-containing protein</fullName>
    </recommendedName>
</protein>
<dbReference type="InterPro" id="IPR029044">
    <property type="entry name" value="Nucleotide-diphossugar_trans"/>
</dbReference>
<organism evidence="2">
    <name type="scientific">marine metagenome</name>
    <dbReference type="NCBI Taxonomy" id="408172"/>
    <lineage>
        <taxon>unclassified sequences</taxon>
        <taxon>metagenomes</taxon>
        <taxon>ecological metagenomes</taxon>
    </lineage>
</organism>
<dbReference type="InterPro" id="IPR005835">
    <property type="entry name" value="NTP_transferase_dom"/>
</dbReference>
<name>A0A382SSJ1_9ZZZZ</name>
<dbReference type="AlphaFoldDB" id="A0A382SSJ1"/>
<dbReference type="SUPFAM" id="SSF53448">
    <property type="entry name" value="Nucleotide-diphospho-sugar transferases"/>
    <property type="match status" value="1"/>
</dbReference>